<feature type="region of interest" description="Disordered" evidence="1">
    <location>
        <begin position="1"/>
        <end position="27"/>
    </location>
</feature>
<dbReference type="Proteomes" id="UP000575985">
    <property type="component" value="Unassembled WGS sequence"/>
</dbReference>
<keyword evidence="4" id="KW-1185">Reference proteome</keyword>
<evidence type="ECO:0000313" key="4">
    <source>
        <dbReference type="Proteomes" id="UP000575985"/>
    </source>
</evidence>
<gene>
    <name evidence="3" type="ORF">HNR12_001272</name>
</gene>
<reference evidence="3 4" key="1">
    <citation type="submission" date="2020-07" db="EMBL/GenBank/DDBJ databases">
        <title>Sequencing the genomes of 1000 actinobacteria strains.</title>
        <authorList>
            <person name="Klenk H.-P."/>
        </authorList>
    </citation>
    <scope>NUCLEOTIDE SEQUENCE [LARGE SCALE GENOMIC DNA]</scope>
    <source>
        <strain evidence="3 4">DSM 45927</strain>
    </source>
</reference>
<feature type="region of interest" description="Disordered" evidence="1">
    <location>
        <begin position="119"/>
        <end position="138"/>
    </location>
</feature>
<dbReference type="Gene3D" id="1.10.101.10">
    <property type="entry name" value="PGBD-like superfamily/PGBD"/>
    <property type="match status" value="1"/>
</dbReference>
<dbReference type="GO" id="GO:0016787">
    <property type="term" value="F:hydrolase activity"/>
    <property type="evidence" value="ECO:0007669"/>
    <property type="project" value="UniProtKB-KW"/>
</dbReference>
<protein>
    <submittedName>
        <fullName evidence="3">Peptidoglycan hydrolase-like protein with peptidoglycan-binding domain</fullName>
    </submittedName>
</protein>
<dbReference type="InterPro" id="IPR002477">
    <property type="entry name" value="Peptidoglycan-bd-like"/>
</dbReference>
<accession>A0A853BJU4</accession>
<dbReference type="RefSeq" id="WP_179766606.1">
    <property type="nucleotide sequence ID" value="NZ_JACCFO010000001.1"/>
</dbReference>
<evidence type="ECO:0000313" key="3">
    <source>
        <dbReference type="EMBL" id="NYI94995.1"/>
    </source>
</evidence>
<feature type="compositionally biased region" description="Basic residues" evidence="1">
    <location>
        <begin position="1"/>
        <end position="10"/>
    </location>
</feature>
<evidence type="ECO:0000259" key="2">
    <source>
        <dbReference type="Pfam" id="PF01471"/>
    </source>
</evidence>
<evidence type="ECO:0000256" key="1">
    <source>
        <dbReference type="SAM" id="MobiDB-lite"/>
    </source>
</evidence>
<sequence>MVSITARRRARPAEAAPDVSGAPGAFGAGRSAPRRLLAALLPAARALLDARGLVCEPDPARVRAMLVEVGRLDPAAPPQARRAALAAFQRAHGLPADGVADGRTVSALSRAWRRRRELRALGLPDTPAPRPRAAGRGG</sequence>
<proteinExistence type="predicted"/>
<dbReference type="AlphaFoldDB" id="A0A853BJU4"/>
<dbReference type="SUPFAM" id="SSF47090">
    <property type="entry name" value="PGBD-like"/>
    <property type="match status" value="1"/>
</dbReference>
<dbReference type="InterPro" id="IPR036365">
    <property type="entry name" value="PGBD-like_sf"/>
</dbReference>
<dbReference type="EMBL" id="JACCFO010000001">
    <property type="protein sequence ID" value="NYI94995.1"/>
    <property type="molecule type" value="Genomic_DNA"/>
</dbReference>
<feature type="domain" description="Peptidoglycan binding-like" evidence="2">
    <location>
        <begin position="82"/>
        <end position="108"/>
    </location>
</feature>
<dbReference type="InterPro" id="IPR036366">
    <property type="entry name" value="PGBDSf"/>
</dbReference>
<keyword evidence="3" id="KW-0378">Hydrolase</keyword>
<comment type="caution">
    <text evidence="3">The sequence shown here is derived from an EMBL/GenBank/DDBJ whole genome shotgun (WGS) entry which is preliminary data.</text>
</comment>
<dbReference type="Pfam" id="PF01471">
    <property type="entry name" value="PG_binding_1"/>
    <property type="match status" value="1"/>
</dbReference>
<organism evidence="3 4">
    <name type="scientific">Streptomonospora nanhaiensis</name>
    <dbReference type="NCBI Taxonomy" id="1323731"/>
    <lineage>
        <taxon>Bacteria</taxon>
        <taxon>Bacillati</taxon>
        <taxon>Actinomycetota</taxon>
        <taxon>Actinomycetes</taxon>
        <taxon>Streptosporangiales</taxon>
        <taxon>Nocardiopsidaceae</taxon>
        <taxon>Streptomonospora</taxon>
    </lineage>
</organism>
<name>A0A853BJU4_9ACTN</name>